<evidence type="ECO:0000256" key="1">
    <source>
        <dbReference type="SAM" id="MobiDB-lite"/>
    </source>
</evidence>
<protein>
    <submittedName>
        <fullName evidence="2">Uncharacterized protein</fullName>
    </submittedName>
</protein>
<feature type="region of interest" description="Disordered" evidence="1">
    <location>
        <begin position="52"/>
        <end position="106"/>
    </location>
</feature>
<dbReference type="AlphaFoldDB" id="A0A2W1ELP1"/>
<feature type="compositionally biased region" description="Basic and acidic residues" evidence="1">
    <location>
        <begin position="96"/>
        <end position="106"/>
    </location>
</feature>
<sequence length="106" mass="11493">MTPTNVPERSGSTVSEDSSGSSGTKKQPASWPRDATVMLMAPLAEDRVRKFQKTGEQGNRLRKTSVSNAITAGRPLPPINHNAAGRGRAKVPLGPREPRQDFSKQR</sequence>
<proteinExistence type="predicted"/>
<dbReference type="RefSeq" id="XP_065963625.1">
    <property type="nucleotide sequence ID" value="XM_066106687.1"/>
</dbReference>
<dbReference type="KEGG" id="ptrr:6348154"/>
<evidence type="ECO:0000313" key="2">
    <source>
        <dbReference type="EMBL" id="KAF7573670.1"/>
    </source>
</evidence>
<dbReference type="GeneID" id="6348154"/>
<gene>
    <name evidence="2" type="ORF">PtrM4_085750</name>
</gene>
<name>A0A2W1ELP1_9PLEO</name>
<dbReference type="Proteomes" id="UP000245464">
    <property type="component" value="Chromosome 3"/>
</dbReference>
<dbReference type="EMBL" id="NQIK02000003">
    <property type="protein sequence ID" value="KAF7573670.1"/>
    <property type="molecule type" value="Genomic_DNA"/>
</dbReference>
<evidence type="ECO:0000313" key="3">
    <source>
        <dbReference type="Proteomes" id="UP000245464"/>
    </source>
</evidence>
<comment type="caution">
    <text evidence="2">The sequence shown here is derived from an EMBL/GenBank/DDBJ whole genome shotgun (WGS) entry which is preliminary data.</text>
</comment>
<feature type="compositionally biased region" description="Low complexity" evidence="1">
    <location>
        <begin position="10"/>
        <end position="23"/>
    </location>
</feature>
<reference evidence="2" key="1">
    <citation type="journal article" date="2018" name="BMC Genomics">
        <title>Comparative genomics of the wheat fungal pathogen Pyrenophora tritici-repentis reveals chromosomal variations and genome plasticity.</title>
        <authorList>
            <person name="Moolhuijzen P."/>
            <person name="See P.T."/>
            <person name="Hane J.K."/>
            <person name="Shi G."/>
            <person name="Liu Z."/>
            <person name="Oliver R.P."/>
            <person name="Moffat C.S."/>
        </authorList>
    </citation>
    <scope>NUCLEOTIDE SEQUENCE [LARGE SCALE GENOMIC DNA]</scope>
    <source>
        <strain evidence="2">M4</strain>
    </source>
</reference>
<organism evidence="2 3">
    <name type="scientific">Pyrenophora tritici-repentis</name>
    <dbReference type="NCBI Taxonomy" id="45151"/>
    <lineage>
        <taxon>Eukaryota</taxon>
        <taxon>Fungi</taxon>
        <taxon>Dikarya</taxon>
        <taxon>Ascomycota</taxon>
        <taxon>Pezizomycotina</taxon>
        <taxon>Dothideomycetes</taxon>
        <taxon>Pleosporomycetidae</taxon>
        <taxon>Pleosporales</taxon>
        <taxon>Pleosporineae</taxon>
        <taxon>Pleosporaceae</taxon>
        <taxon>Pyrenophora</taxon>
    </lineage>
</organism>
<accession>A0A2W1ELP1</accession>
<feature type="region of interest" description="Disordered" evidence="1">
    <location>
        <begin position="1"/>
        <end position="34"/>
    </location>
</feature>